<name>A0A8D8YTN2_9HEMI</name>
<sequence length="455" mass="49928">MTKKSNRKSRKKRYANNKGGRGRKQLTKPAPPAPPQIHPQQEPRRSLQEGTVVGVTPPACTIPLVSTICDDHGKLDCVEEAFDDVKLDSVQIPHDDDMVRSSDTKENNQTDANSLTTSPVSTTSSCASQHTKLSNMSPVATIPHVLALTTAPARSLFSGAVDLTDDLVQGHDSIAIISVPPSSSVSSSCDISPPRSAGPAVSLDVDDGGDGVSSTTPNLEPLPCSNRRKRKRKRQRQRVIVVNPPPPLGTKQELRRNEENHLTRAETNDDMVYKGSYQGTNLGRDKTQHGNRVQGACERTPASPVAANPIGARVDIVSGNELVKTESMIDVEDDATEDRKADEKSEPKPLDFREENSGGEELLMVAESDKTEAEESQQEVEVKMETTTKTTRPFPSTFEELILMHFHRELNVAELVESMNCLEQDNRANEEHLATLMKQVTLLTSEKTELERAFQ</sequence>
<feature type="compositionally biased region" description="Basic and acidic residues" evidence="2">
    <location>
        <begin position="337"/>
        <end position="356"/>
    </location>
</feature>
<feature type="region of interest" description="Disordered" evidence="2">
    <location>
        <begin position="1"/>
        <end position="49"/>
    </location>
</feature>
<protein>
    <submittedName>
        <fullName evidence="3">Uncharacterized protein</fullName>
    </submittedName>
</protein>
<evidence type="ECO:0000256" key="2">
    <source>
        <dbReference type="SAM" id="MobiDB-lite"/>
    </source>
</evidence>
<evidence type="ECO:0000256" key="1">
    <source>
        <dbReference type="SAM" id="Coils"/>
    </source>
</evidence>
<feature type="coiled-coil region" evidence="1">
    <location>
        <begin position="419"/>
        <end position="453"/>
    </location>
</feature>
<feature type="compositionally biased region" description="Basic residues" evidence="2">
    <location>
        <begin position="226"/>
        <end position="237"/>
    </location>
</feature>
<feature type="compositionally biased region" description="Low complexity" evidence="2">
    <location>
        <begin position="181"/>
        <end position="203"/>
    </location>
</feature>
<feature type="compositionally biased region" description="Basic and acidic residues" evidence="2">
    <location>
        <begin position="94"/>
        <end position="108"/>
    </location>
</feature>
<feature type="compositionally biased region" description="Basic residues" evidence="2">
    <location>
        <begin position="1"/>
        <end position="26"/>
    </location>
</feature>
<organism evidence="3">
    <name type="scientific">Cacopsylla melanoneura</name>
    <dbReference type="NCBI Taxonomy" id="428564"/>
    <lineage>
        <taxon>Eukaryota</taxon>
        <taxon>Metazoa</taxon>
        <taxon>Ecdysozoa</taxon>
        <taxon>Arthropoda</taxon>
        <taxon>Hexapoda</taxon>
        <taxon>Insecta</taxon>
        <taxon>Pterygota</taxon>
        <taxon>Neoptera</taxon>
        <taxon>Paraneoptera</taxon>
        <taxon>Hemiptera</taxon>
        <taxon>Sternorrhyncha</taxon>
        <taxon>Psylloidea</taxon>
        <taxon>Psyllidae</taxon>
        <taxon>Psyllinae</taxon>
        <taxon>Cacopsylla</taxon>
    </lineage>
</organism>
<keyword evidence="1" id="KW-0175">Coiled coil</keyword>
<proteinExistence type="predicted"/>
<reference evidence="3" key="1">
    <citation type="submission" date="2021-05" db="EMBL/GenBank/DDBJ databases">
        <authorList>
            <person name="Alioto T."/>
            <person name="Alioto T."/>
            <person name="Gomez Garrido J."/>
        </authorList>
    </citation>
    <scope>NUCLEOTIDE SEQUENCE</scope>
</reference>
<accession>A0A8D8YTN2</accession>
<evidence type="ECO:0000313" key="3">
    <source>
        <dbReference type="EMBL" id="CAG6734933.1"/>
    </source>
</evidence>
<dbReference type="EMBL" id="HBUF01394235">
    <property type="protein sequence ID" value="CAG6734933.1"/>
    <property type="molecule type" value="Transcribed_RNA"/>
</dbReference>
<dbReference type="AlphaFoldDB" id="A0A8D8YTN2"/>
<feature type="region of interest" description="Disordered" evidence="2">
    <location>
        <begin position="327"/>
        <end position="390"/>
    </location>
</feature>
<feature type="region of interest" description="Disordered" evidence="2">
    <location>
        <begin position="181"/>
        <end position="255"/>
    </location>
</feature>
<feature type="region of interest" description="Disordered" evidence="2">
    <location>
        <begin position="94"/>
        <end position="129"/>
    </location>
</feature>
<feature type="compositionally biased region" description="Low complexity" evidence="2">
    <location>
        <begin position="114"/>
        <end position="128"/>
    </location>
</feature>